<dbReference type="OrthoDB" id="10055441at2759"/>
<evidence type="ECO:0000256" key="6">
    <source>
        <dbReference type="RuleBase" id="RU000690"/>
    </source>
</evidence>
<feature type="region of interest" description="Disordered" evidence="7">
    <location>
        <begin position="125"/>
        <end position="150"/>
    </location>
</feature>
<feature type="region of interest" description="Disordered" evidence="7">
    <location>
        <begin position="723"/>
        <end position="773"/>
    </location>
</feature>
<dbReference type="GO" id="GO:0000978">
    <property type="term" value="F:RNA polymerase II cis-regulatory region sequence-specific DNA binding"/>
    <property type="evidence" value="ECO:0007669"/>
    <property type="project" value="TreeGrafter"/>
</dbReference>
<name>A0A7J5YRP7_DISMA</name>
<keyword evidence="3 6" id="KW-0805">Transcription regulation</keyword>
<dbReference type="GO" id="GO:0006260">
    <property type="term" value="P:DNA replication"/>
    <property type="evidence" value="ECO:0007669"/>
    <property type="project" value="UniProtKB-KW"/>
</dbReference>
<feature type="compositionally biased region" description="Polar residues" evidence="7">
    <location>
        <begin position="304"/>
        <end position="322"/>
    </location>
</feature>
<feature type="region of interest" description="Disordered" evidence="7">
    <location>
        <begin position="545"/>
        <end position="564"/>
    </location>
</feature>
<dbReference type="AlphaFoldDB" id="A0A7J5YRP7"/>
<comment type="function">
    <text evidence="6">Recognizes and binds the palindromic sequence 5'-TTGGCNNNNNGCCAA-3' present in viral and cellular promoters and in the origin of replication of adenovirus type 2. These proteins are individually capable of activating transcription and replication.</text>
</comment>
<sequence length="773" mass="85084">MNKDPCRKRVASRVGLPVYRGGVWCGSEMLQPRKFSVTIGMATDTYLVNDDPSRGPGMPECFLVSDTYRSRRRSSMLRAGANCLSSLFPSSPPLPLSPSFSPPFLSLSLHCLLLLPPPSLSCSTLPPTPPSSRMNSTPSSRPCCPMSAPSPTLARKRKYFKKHEKRMSKEEERAVKTSCWGKPEIKQKWASRLLAKLRKDIRPEFREDFVLSITGKKPPCCVLSNPDQKGKIRRIDCLRQADKVWRLDLVMVILFKGSPLESTDGERLVKSPQCTNLACASSRTTSECPSRSWTSTWPTSSTRQNPDNQTAPANKGTQTSNHRPMDCFVTSGVWNVAELVRVSQTPVATASGPNFSLADLDSSPSYYNINPVALGRRSLTSPPSTSSNKRKSLDDSELESPTDDVFYPGRSPAASSSQSSAWPNDMDAVQHHLASVQERKIKHENDGVQFPYHGLSSPGSLKKPGKFDFNALTSQTRSPRMAFTHHPLPVLAGVRPGSPRATASALHFPSSSIIQQSSPYFTHPTIRYHHHQDPLKEFVQFVCTDGTGQPSGQPNGGGQSKMPGSFLLPPHPRWHALCPSPCPTLKSSRPLTADSAHPHLPYSTPGSTAPNRFVGIGTRDNFLNIPQQTQLWLLSATGLQCLGPPPSPTQLFSLGANRTCLQPARLSCPPHTWKQSAFLFGTALLALTPPSHPPLMHQQPTLPLFLSLLLLLPLLFSRSPPAPLSHRCRPGTEGTSKHHPNECERLRQRERERESLPKEQRKAGLRSSLVARP</sequence>
<evidence type="ECO:0000313" key="9">
    <source>
        <dbReference type="EMBL" id="KAF3852242.1"/>
    </source>
</evidence>
<feature type="compositionally biased region" description="Low complexity" evidence="7">
    <location>
        <begin position="289"/>
        <end position="303"/>
    </location>
</feature>
<dbReference type="Pfam" id="PF00859">
    <property type="entry name" value="CTF_NFI"/>
    <property type="match status" value="1"/>
</dbReference>
<feature type="region of interest" description="Disordered" evidence="7">
    <location>
        <begin position="284"/>
        <end position="324"/>
    </location>
</feature>
<comment type="caution">
    <text evidence="9">The sequence shown here is derived from an EMBL/GenBank/DDBJ whole genome shotgun (WGS) entry which is preliminary data.</text>
</comment>
<feature type="region of interest" description="Disordered" evidence="7">
    <location>
        <begin position="375"/>
        <end position="423"/>
    </location>
</feature>
<feature type="compositionally biased region" description="Low complexity" evidence="7">
    <location>
        <begin position="411"/>
        <end position="421"/>
    </location>
</feature>
<dbReference type="SMART" id="SM00523">
    <property type="entry name" value="DWA"/>
    <property type="match status" value="1"/>
</dbReference>
<feature type="compositionally biased region" description="Basic and acidic residues" evidence="7">
    <location>
        <begin position="735"/>
        <end position="762"/>
    </location>
</feature>
<keyword evidence="6" id="KW-0010">Activator</keyword>
<accession>A0A7J5YRP7</accession>
<dbReference type="EMBL" id="JAAKFY010000009">
    <property type="protein sequence ID" value="KAF3852242.1"/>
    <property type="molecule type" value="Genomic_DNA"/>
</dbReference>
<keyword evidence="6" id="KW-0238">DNA-binding</keyword>
<dbReference type="InterPro" id="IPR003619">
    <property type="entry name" value="MAD_homology1_Dwarfin-type"/>
</dbReference>
<comment type="subcellular location">
    <subcellularLocation>
        <location evidence="1 6">Nucleus</location>
    </subcellularLocation>
</comment>
<dbReference type="PANTHER" id="PTHR11492:SF3">
    <property type="entry name" value="NUCLEAR FACTOR 1 X-TYPE"/>
    <property type="match status" value="1"/>
</dbReference>
<comment type="subunit">
    <text evidence="2 6">Binds DNA as a homodimer.</text>
</comment>
<keyword evidence="6" id="KW-0235">DNA replication</keyword>
<evidence type="ECO:0000313" key="10">
    <source>
        <dbReference type="Proteomes" id="UP000518266"/>
    </source>
</evidence>
<protein>
    <recommendedName>
        <fullName evidence="6">Nuclear factor 1</fullName>
    </recommendedName>
</protein>
<evidence type="ECO:0000256" key="4">
    <source>
        <dbReference type="ARBA" id="ARBA00023163"/>
    </source>
</evidence>
<dbReference type="InterPro" id="IPR020604">
    <property type="entry name" value="CTF/NFI_DNA-bd-dom"/>
</dbReference>
<proteinExistence type="inferred from homology"/>
<evidence type="ECO:0000259" key="8">
    <source>
        <dbReference type="PROSITE" id="PS51080"/>
    </source>
</evidence>
<evidence type="ECO:0000256" key="3">
    <source>
        <dbReference type="ARBA" id="ARBA00023015"/>
    </source>
</evidence>
<dbReference type="PROSITE" id="PS00349">
    <property type="entry name" value="CTF_NFI_1"/>
    <property type="match status" value="1"/>
</dbReference>
<dbReference type="PANTHER" id="PTHR11492">
    <property type="entry name" value="NUCLEAR FACTOR I"/>
    <property type="match status" value="1"/>
</dbReference>
<dbReference type="GO" id="GO:0005634">
    <property type="term" value="C:nucleus"/>
    <property type="evidence" value="ECO:0007669"/>
    <property type="project" value="UniProtKB-SubCell"/>
</dbReference>
<comment type="similarity">
    <text evidence="6">Belongs to the CTF/NF-I family.</text>
</comment>
<dbReference type="InterPro" id="IPR000647">
    <property type="entry name" value="CTF/NFI"/>
</dbReference>
<feature type="compositionally biased region" description="Low complexity" evidence="7">
    <location>
        <begin position="376"/>
        <end position="387"/>
    </location>
</feature>
<dbReference type="PROSITE" id="PS51080">
    <property type="entry name" value="CTF_NFI_2"/>
    <property type="match status" value="1"/>
</dbReference>
<reference evidence="9 10" key="1">
    <citation type="submission" date="2020-03" db="EMBL/GenBank/DDBJ databases">
        <title>Dissostichus mawsoni Genome sequencing and assembly.</title>
        <authorList>
            <person name="Park H."/>
        </authorList>
    </citation>
    <scope>NUCLEOTIDE SEQUENCE [LARGE SCALE GENOMIC DNA]</scope>
    <source>
        <strain evidence="9">DM0001</strain>
        <tissue evidence="9">Muscle</tissue>
    </source>
</reference>
<evidence type="ECO:0000256" key="2">
    <source>
        <dbReference type="ARBA" id="ARBA00011432"/>
    </source>
</evidence>
<dbReference type="GO" id="GO:0000981">
    <property type="term" value="F:DNA-binding transcription factor activity, RNA polymerase II-specific"/>
    <property type="evidence" value="ECO:0007669"/>
    <property type="project" value="TreeGrafter"/>
</dbReference>
<evidence type="ECO:0000256" key="7">
    <source>
        <dbReference type="SAM" id="MobiDB-lite"/>
    </source>
</evidence>
<keyword evidence="10" id="KW-1185">Reference proteome</keyword>
<keyword evidence="5 6" id="KW-0539">Nucleus</keyword>
<dbReference type="Proteomes" id="UP000518266">
    <property type="component" value="Unassembled WGS sequence"/>
</dbReference>
<organism evidence="9 10">
    <name type="scientific">Dissostichus mawsoni</name>
    <name type="common">Antarctic cod</name>
    <dbReference type="NCBI Taxonomy" id="36200"/>
    <lineage>
        <taxon>Eukaryota</taxon>
        <taxon>Metazoa</taxon>
        <taxon>Chordata</taxon>
        <taxon>Craniata</taxon>
        <taxon>Vertebrata</taxon>
        <taxon>Euteleostomi</taxon>
        <taxon>Actinopterygii</taxon>
        <taxon>Neopterygii</taxon>
        <taxon>Teleostei</taxon>
        <taxon>Neoteleostei</taxon>
        <taxon>Acanthomorphata</taxon>
        <taxon>Eupercaria</taxon>
        <taxon>Perciformes</taxon>
        <taxon>Notothenioidei</taxon>
        <taxon>Nototheniidae</taxon>
        <taxon>Dissostichus</taxon>
    </lineage>
</organism>
<dbReference type="InterPro" id="IPR019739">
    <property type="entry name" value="CTF/NFI_DNA-bd_CS"/>
</dbReference>
<gene>
    <name evidence="9" type="ORF">F7725_005597</name>
</gene>
<evidence type="ECO:0000256" key="1">
    <source>
        <dbReference type="ARBA" id="ARBA00004123"/>
    </source>
</evidence>
<evidence type="ECO:0000256" key="5">
    <source>
        <dbReference type="ARBA" id="ARBA00023242"/>
    </source>
</evidence>
<feature type="domain" description="CTF/NF-I" evidence="8">
    <location>
        <begin position="120"/>
        <end position="312"/>
    </location>
</feature>
<keyword evidence="4 6" id="KW-0804">Transcription</keyword>